<accession>A0ABU2CNG4</accession>
<dbReference type="SUPFAM" id="SSF51735">
    <property type="entry name" value="NAD(P)-binding Rossmann-fold domains"/>
    <property type="match status" value="1"/>
</dbReference>
<feature type="domain" description="Enoyl reductase (ER)" evidence="5">
    <location>
        <begin position="14"/>
        <end position="339"/>
    </location>
</feature>
<evidence type="ECO:0000313" key="7">
    <source>
        <dbReference type="Proteomes" id="UP001183585"/>
    </source>
</evidence>
<dbReference type="PANTHER" id="PTHR43401">
    <property type="entry name" value="L-THREONINE 3-DEHYDROGENASE"/>
    <property type="match status" value="1"/>
</dbReference>
<comment type="caution">
    <text evidence="6">The sequence shown here is derived from an EMBL/GenBank/DDBJ whole genome shotgun (WGS) entry which is preliminary data.</text>
</comment>
<keyword evidence="3" id="KW-0862">Zinc</keyword>
<evidence type="ECO:0000256" key="1">
    <source>
        <dbReference type="ARBA" id="ARBA00001947"/>
    </source>
</evidence>
<organism evidence="6 7">
    <name type="scientific">Promicromonospora iranensis</name>
    <dbReference type="NCBI Taxonomy" id="1105144"/>
    <lineage>
        <taxon>Bacteria</taxon>
        <taxon>Bacillati</taxon>
        <taxon>Actinomycetota</taxon>
        <taxon>Actinomycetes</taxon>
        <taxon>Micrococcales</taxon>
        <taxon>Promicromonosporaceae</taxon>
        <taxon>Promicromonospora</taxon>
    </lineage>
</organism>
<protein>
    <submittedName>
        <fullName evidence="6">2-desacetyl-2-hydroxyethyl bacteriochlorophyllide A dehydrogenase</fullName>
    </submittedName>
</protein>
<keyword evidence="7" id="KW-1185">Reference proteome</keyword>
<gene>
    <name evidence="6" type="ORF">J2S48_002398</name>
</gene>
<dbReference type="InterPro" id="IPR013154">
    <property type="entry name" value="ADH-like_N"/>
</dbReference>
<dbReference type="InterPro" id="IPR013149">
    <property type="entry name" value="ADH-like_C"/>
</dbReference>
<reference evidence="6 7" key="1">
    <citation type="submission" date="2023-07" db="EMBL/GenBank/DDBJ databases">
        <title>Sequencing the genomes of 1000 actinobacteria strains.</title>
        <authorList>
            <person name="Klenk H.-P."/>
        </authorList>
    </citation>
    <scope>NUCLEOTIDE SEQUENCE [LARGE SCALE GENOMIC DNA]</scope>
    <source>
        <strain evidence="6 7">DSM 45554</strain>
    </source>
</reference>
<dbReference type="Pfam" id="PF00107">
    <property type="entry name" value="ADH_zinc_N"/>
    <property type="match status" value="1"/>
</dbReference>
<dbReference type="Proteomes" id="UP001183585">
    <property type="component" value="Unassembled WGS sequence"/>
</dbReference>
<evidence type="ECO:0000256" key="2">
    <source>
        <dbReference type="ARBA" id="ARBA00022723"/>
    </source>
</evidence>
<dbReference type="PANTHER" id="PTHR43401:SF2">
    <property type="entry name" value="L-THREONINE 3-DEHYDROGENASE"/>
    <property type="match status" value="1"/>
</dbReference>
<dbReference type="EMBL" id="JAVDYE010000001">
    <property type="protein sequence ID" value="MDR7382883.1"/>
    <property type="molecule type" value="Genomic_DNA"/>
</dbReference>
<dbReference type="InterPro" id="IPR011032">
    <property type="entry name" value="GroES-like_sf"/>
</dbReference>
<sequence length="346" mass="34800">MPSNPTTMTAAVWDAADTLSVRDLPLPQVPPGWALVRVLYNGICGTDLAIVHGAHPRAAAGLVPGHEIVGTVVAPGHGGPDAGTTVVVEPLISCGDCRACRDGATHVCRDLQLYGIDAPGGLAEYVALPPAVLHRLPDGVDPRVGALVEPLAVAVHAVSTARVGAGDVVAVAGGGPIGVLTALVARHAGAARVIVSEPSAWRRGVLEDLGLTVVPGDRTLTDVVLEHTGGEGADITFDAAGHPAVTPELTAATRVLGSVVVVGVHKAPAPVDLRAVCFKELSVRGVRVYTRADVVRAIELVAADALGLDRVPVQVFPLAEVSAAVAAAADGGAALKVLVTPAGDGA</sequence>
<evidence type="ECO:0000256" key="3">
    <source>
        <dbReference type="ARBA" id="ARBA00022833"/>
    </source>
</evidence>
<evidence type="ECO:0000259" key="5">
    <source>
        <dbReference type="SMART" id="SM00829"/>
    </source>
</evidence>
<dbReference type="InterPro" id="IPR050129">
    <property type="entry name" value="Zn_alcohol_dh"/>
</dbReference>
<evidence type="ECO:0000313" key="6">
    <source>
        <dbReference type="EMBL" id="MDR7382883.1"/>
    </source>
</evidence>
<name>A0ABU2CNG4_9MICO</name>
<dbReference type="InterPro" id="IPR036291">
    <property type="entry name" value="NAD(P)-bd_dom_sf"/>
</dbReference>
<comment type="cofactor">
    <cofactor evidence="1">
        <name>Zn(2+)</name>
        <dbReference type="ChEBI" id="CHEBI:29105"/>
    </cofactor>
</comment>
<dbReference type="Gene3D" id="3.90.180.10">
    <property type="entry name" value="Medium-chain alcohol dehydrogenases, catalytic domain"/>
    <property type="match status" value="1"/>
</dbReference>
<dbReference type="RefSeq" id="WP_274991658.1">
    <property type="nucleotide sequence ID" value="NZ_JAJQQP010000001.1"/>
</dbReference>
<dbReference type="InterPro" id="IPR020843">
    <property type="entry name" value="ER"/>
</dbReference>
<evidence type="ECO:0000256" key="4">
    <source>
        <dbReference type="ARBA" id="ARBA00023002"/>
    </source>
</evidence>
<keyword evidence="2" id="KW-0479">Metal-binding</keyword>
<dbReference type="SUPFAM" id="SSF50129">
    <property type="entry name" value="GroES-like"/>
    <property type="match status" value="1"/>
</dbReference>
<dbReference type="SMART" id="SM00829">
    <property type="entry name" value="PKS_ER"/>
    <property type="match status" value="1"/>
</dbReference>
<dbReference type="Gene3D" id="3.40.50.720">
    <property type="entry name" value="NAD(P)-binding Rossmann-like Domain"/>
    <property type="match status" value="1"/>
</dbReference>
<proteinExistence type="predicted"/>
<keyword evidence="4" id="KW-0560">Oxidoreductase</keyword>
<dbReference type="Pfam" id="PF08240">
    <property type="entry name" value="ADH_N"/>
    <property type="match status" value="1"/>
</dbReference>